<evidence type="ECO:0000256" key="2">
    <source>
        <dbReference type="ARBA" id="ARBA00022448"/>
    </source>
</evidence>
<name>A0A2T7C1A7_9POAL</name>
<evidence type="ECO:0000313" key="8">
    <source>
        <dbReference type="Proteomes" id="UP000244336"/>
    </source>
</evidence>
<dbReference type="Pfam" id="PF00213">
    <property type="entry name" value="OSCP"/>
    <property type="match status" value="1"/>
</dbReference>
<dbReference type="Gramene" id="PUZ37132">
    <property type="protein sequence ID" value="PUZ37132"/>
    <property type="gene ID" value="GQ55_9G093600"/>
</dbReference>
<keyword evidence="8" id="KW-1185">Reference proteome</keyword>
<sequence length="381" mass="40234">MRPRRRPAHASASVKIPPQLLRCAPRLFIFSGGRTRCARGAAVQKRDDPHIQLARGAREGMTRDHTIGGRRTQISPDGACAAAGAASCARQILPSSSPPRRQQLPGYAAAATLSPPLASSWQLLLTPPAAPGAPLLPLAASPPRFHSLAAPSDHRLPRAELLLRRAMNILNQPINPGGHPVFPAAKEGGHLTPALVRFDGVPAQPSTAAAGRSNAHYPRWQAQTLRRASSYVGVEHDGATAAAVPAAGPAPALFKPPTLDFLRSLLDRNCSLSSALAGGEASAPPPSPPQVLALRVVVTSAVELDARQTELIARKMRRLTGFVNLTVENVVDPSLIAGFVICYGTDDSHVIDLSVKGQLAALKNRVDSIDQTTHAHGHPHH</sequence>
<reference evidence="7 8" key="1">
    <citation type="submission" date="2018-04" db="EMBL/GenBank/DDBJ databases">
        <title>WGS assembly of Panicum hallii var. hallii HAL2.</title>
        <authorList>
            <person name="Lovell J."/>
            <person name="Jenkins J."/>
            <person name="Lowry D."/>
            <person name="Mamidi S."/>
            <person name="Sreedasyam A."/>
            <person name="Weng X."/>
            <person name="Barry K."/>
            <person name="Bonette J."/>
            <person name="Campitelli B."/>
            <person name="Daum C."/>
            <person name="Gordon S."/>
            <person name="Gould B."/>
            <person name="Lipzen A."/>
            <person name="MacQueen A."/>
            <person name="Palacio-Mejia J."/>
            <person name="Plott C."/>
            <person name="Shakirov E."/>
            <person name="Shu S."/>
            <person name="Yoshinaga Y."/>
            <person name="Zane M."/>
            <person name="Rokhsar D."/>
            <person name="Grimwood J."/>
            <person name="Schmutz J."/>
            <person name="Juenger T."/>
        </authorList>
    </citation>
    <scope>NUCLEOTIDE SEQUENCE [LARGE SCALE GENOMIC DNA]</scope>
    <source>
        <strain evidence="8">cv. HAL2</strain>
    </source>
</reference>
<evidence type="ECO:0000313" key="7">
    <source>
        <dbReference type="EMBL" id="PUZ37132.1"/>
    </source>
</evidence>
<dbReference type="PANTHER" id="PTHR11910">
    <property type="entry name" value="ATP SYNTHASE DELTA CHAIN"/>
    <property type="match status" value="1"/>
</dbReference>
<evidence type="ECO:0000256" key="5">
    <source>
        <dbReference type="ARBA" id="ARBA00023136"/>
    </source>
</evidence>
<protein>
    <recommendedName>
        <fullName evidence="9">ATP synthase delta chain, chloroplastic</fullName>
    </recommendedName>
</protein>
<evidence type="ECO:0008006" key="9">
    <source>
        <dbReference type="Google" id="ProtNLM"/>
    </source>
</evidence>
<gene>
    <name evidence="7" type="ORF">GQ55_9G093600</name>
</gene>
<accession>A0A2T7C1A7</accession>
<comment type="subcellular location">
    <subcellularLocation>
        <location evidence="1">Membrane</location>
    </subcellularLocation>
</comment>
<evidence type="ECO:0000256" key="4">
    <source>
        <dbReference type="ARBA" id="ARBA00023065"/>
    </source>
</evidence>
<organism evidence="7 8">
    <name type="scientific">Panicum hallii var. hallii</name>
    <dbReference type="NCBI Taxonomy" id="1504633"/>
    <lineage>
        <taxon>Eukaryota</taxon>
        <taxon>Viridiplantae</taxon>
        <taxon>Streptophyta</taxon>
        <taxon>Embryophyta</taxon>
        <taxon>Tracheophyta</taxon>
        <taxon>Spermatophyta</taxon>
        <taxon>Magnoliopsida</taxon>
        <taxon>Liliopsida</taxon>
        <taxon>Poales</taxon>
        <taxon>Poaceae</taxon>
        <taxon>PACMAD clade</taxon>
        <taxon>Panicoideae</taxon>
        <taxon>Panicodae</taxon>
        <taxon>Paniceae</taxon>
        <taxon>Panicinae</taxon>
        <taxon>Panicum</taxon>
        <taxon>Panicum sect. Panicum</taxon>
    </lineage>
</organism>
<evidence type="ECO:0000256" key="6">
    <source>
        <dbReference type="ARBA" id="ARBA00023310"/>
    </source>
</evidence>
<dbReference type="InterPro" id="IPR000711">
    <property type="entry name" value="ATPase_OSCP/dsu"/>
</dbReference>
<proteinExistence type="predicted"/>
<evidence type="ECO:0000256" key="3">
    <source>
        <dbReference type="ARBA" id="ARBA00022781"/>
    </source>
</evidence>
<keyword evidence="6" id="KW-0066">ATP synthesis</keyword>
<keyword evidence="2" id="KW-0813">Transport</keyword>
<dbReference type="STRING" id="1504633.A0A2T7C1A7"/>
<dbReference type="EMBL" id="CM009757">
    <property type="protein sequence ID" value="PUZ37132.1"/>
    <property type="molecule type" value="Genomic_DNA"/>
</dbReference>
<keyword evidence="3" id="KW-0375">Hydrogen ion transport</keyword>
<dbReference type="GO" id="GO:0046933">
    <property type="term" value="F:proton-transporting ATP synthase activity, rotational mechanism"/>
    <property type="evidence" value="ECO:0007669"/>
    <property type="project" value="InterPro"/>
</dbReference>
<keyword evidence="4" id="KW-0406">Ion transport</keyword>
<dbReference type="AlphaFoldDB" id="A0A2T7C1A7"/>
<dbReference type="OrthoDB" id="1262810at2759"/>
<dbReference type="GO" id="GO:0016020">
    <property type="term" value="C:membrane"/>
    <property type="evidence" value="ECO:0007669"/>
    <property type="project" value="UniProtKB-SubCell"/>
</dbReference>
<evidence type="ECO:0000256" key="1">
    <source>
        <dbReference type="ARBA" id="ARBA00004370"/>
    </source>
</evidence>
<dbReference type="Proteomes" id="UP000244336">
    <property type="component" value="Chromosome 9"/>
</dbReference>
<keyword evidence="5" id="KW-0472">Membrane</keyword>